<accession>A0ABW4Z0K4</accession>
<comment type="caution">
    <text evidence="1">The sequence shown here is derived from an EMBL/GenBank/DDBJ whole genome shotgun (WGS) entry which is preliminary data.</text>
</comment>
<gene>
    <name evidence="1" type="ORF">ACFSNC_16490</name>
</gene>
<reference evidence="2" key="1">
    <citation type="journal article" date="2019" name="Int. J. Syst. Evol. Microbiol.">
        <title>The Global Catalogue of Microorganisms (GCM) 10K type strain sequencing project: providing services to taxonomists for standard genome sequencing and annotation.</title>
        <authorList>
            <consortium name="The Broad Institute Genomics Platform"/>
            <consortium name="The Broad Institute Genome Sequencing Center for Infectious Disease"/>
            <person name="Wu L."/>
            <person name="Ma J."/>
        </authorList>
    </citation>
    <scope>NUCLEOTIDE SEQUENCE [LARGE SCALE GENOMIC DNA]</scope>
    <source>
        <strain evidence="2">CCM 7435</strain>
    </source>
</reference>
<dbReference type="RefSeq" id="WP_213351587.1">
    <property type="nucleotide sequence ID" value="NZ_JAHBGB010000006.1"/>
</dbReference>
<sequence>MSGYLAGNAVLFSEMSPPAAEEAAFNSWYDEEHIPIRMKAPGFRSAQRYRDGDQRNYLAVYELDDAGALNTPEYARIKGEPSDTTRHMLGAVSGFTRYIGTLLGEPLVQPGADFLAAPVLYAVFFTVPEDSLAEFDAWYCDDHVPLLLSDPRWIGTRRFAIRDGIPEGYNRLALHHLADRKVLDSEAREKARATPWRARLAQQPWFRGNYLVFDSLGPRQTARNDR</sequence>
<keyword evidence="2" id="KW-1185">Reference proteome</keyword>
<dbReference type="Proteomes" id="UP001597299">
    <property type="component" value="Unassembled WGS sequence"/>
</dbReference>
<dbReference type="InterPro" id="IPR011008">
    <property type="entry name" value="Dimeric_a/b-barrel"/>
</dbReference>
<dbReference type="EMBL" id="JBHUHD010000001">
    <property type="protein sequence ID" value="MFD2142007.1"/>
    <property type="molecule type" value="Genomic_DNA"/>
</dbReference>
<evidence type="ECO:0000313" key="1">
    <source>
        <dbReference type="EMBL" id="MFD2142007.1"/>
    </source>
</evidence>
<dbReference type="SUPFAM" id="SSF54909">
    <property type="entry name" value="Dimeric alpha+beta barrel"/>
    <property type="match status" value="2"/>
</dbReference>
<proteinExistence type="predicted"/>
<organism evidence="1 2">
    <name type="scientific">Ancylobacter oerskovii</name>
    <dbReference type="NCBI Taxonomy" id="459519"/>
    <lineage>
        <taxon>Bacteria</taxon>
        <taxon>Pseudomonadati</taxon>
        <taxon>Pseudomonadota</taxon>
        <taxon>Alphaproteobacteria</taxon>
        <taxon>Hyphomicrobiales</taxon>
        <taxon>Xanthobacteraceae</taxon>
        <taxon>Ancylobacter</taxon>
    </lineage>
</organism>
<protein>
    <submittedName>
        <fullName evidence="1">DUF4286 family protein</fullName>
    </submittedName>
</protein>
<name>A0ABW4Z0K4_9HYPH</name>
<evidence type="ECO:0000313" key="2">
    <source>
        <dbReference type="Proteomes" id="UP001597299"/>
    </source>
</evidence>